<name>A0AA47EP64_9CLOT</name>
<keyword evidence="2" id="KW-0732">Signal</keyword>
<evidence type="ECO:0000256" key="1">
    <source>
        <dbReference type="SAM" id="MobiDB-lite"/>
    </source>
</evidence>
<dbReference type="AlphaFoldDB" id="A0AA47EP64"/>
<proteinExistence type="predicted"/>
<protein>
    <recommendedName>
        <fullName evidence="5">Lipoprotein</fullName>
    </recommendedName>
</protein>
<feature type="signal peptide" evidence="2">
    <location>
        <begin position="1"/>
        <end position="23"/>
    </location>
</feature>
<feature type="compositionally biased region" description="Low complexity" evidence="1">
    <location>
        <begin position="64"/>
        <end position="80"/>
    </location>
</feature>
<dbReference type="PROSITE" id="PS51257">
    <property type="entry name" value="PROKAR_LIPOPROTEIN"/>
    <property type="match status" value="1"/>
</dbReference>
<evidence type="ECO:0000313" key="4">
    <source>
        <dbReference type="Proteomes" id="UP001164733"/>
    </source>
</evidence>
<dbReference type="RefSeq" id="WP_216125407.1">
    <property type="nucleotide sequence ID" value="NZ_CP086239.1"/>
</dbReference>
<sequence length="214" mass="23453">MNKKLIAFSLVFLSILMAGCGSKQVVQPVSTTKMAQTATKPQTNPQQSKSKGTSTTVPSVAKNTIPTQSTSTKKSTPVSTAVKPSKVDTINYADISAKTKAYIVSGQGSKTEAQKIIWDTTLLNRVNMESMYKQYLSDKGIKGNIPAFARYITLNAPIQSDWKAVFEKAVYNQYGNKIVSYKYVGGDEYQAYIMNNGKLFAYVGVNSRTGRYHG</sequence>
<feature type="compositionally biased region" description="Polar residues" evidence="1">
    <location>
        <begin position="35"/>
        <end position="62"/>
    </location>
</feature>
<evidence type="ECO:0000256" key="2">
    <source>
        <dbReference type="SAM" id="SignalP"/>
    </source>
</evidence>
<dbReference type="Proteomes" id="UP001164733">
    <property type="component" value="Chromosome"/>
</dbReference>
<dbReference type="EMBL" id="CP086239">
    <property type="protein sequence ID" value="WAG62631.1"/>
    <property type="molecule type" value="Genomic_DNA"/>
</dbReference>
<evidence type="ECO:0000313" key="3">
    <source>
        <dbReference type="EMBL" id="WAG62631.1"/>
    </source>
</evidence>
<evidence type="ECO:0008006" key="5">
    <source>
        <dbReference type="Google" id="ProtNLM"/>
    </source>
</evidence>
<gene>
    <name evidence="3" type="ORF">LL038_10515</name>
</gene>
<accession>A0AA47EP64</accession>
<organism evidence="3 4">
    <name type="scientific">Clostridium estertheticum</name>
    <dbReference type="NCBI Taxonomy" id="238834"/>
    <lineage>
        <taxon>Bacteria</taxon>
        <taxon>Bacillati</taxon>
        <taxon>Bacillota</taxon>
        <taxon>Clostridia</taxon>
        <taxon>Eubacteriales</taxon>
        <taxon>Clostridiaceae</taxon>
        <taxon>Clostridium</taxon>
    </lineage>
</organism>
<feature type="region of interest" description="Disordered" evidence="1">
    <location>
        <begin position="35"/>
        <end position="80"/>
    </location>
</feature>
<reference evidence="3" key="1">
    <citation type="submission" date="2021-11" db="EMBL/GenBank/DDBJ databases">
        <title>Clostridia strains as spoilage organisms.</title>
        <authorList>
            <person name="Wambui J."/>
            <person name="Stevens M.J.A."/>
            <person name="Stephan R."/>
        </authorList>
    </citation>
    <scope>NUCLEOTIDE SEQUENCE</scope>
    <source>
        <strain evidence="3">CF009</strain>
    </source>
</reference>
<feature type="chain" id="PRO_5041360367" description="Lipoprotein" evidence="2">
    <location>
        <begin position="24"/>
        <end position="214"/>
    </location>
</feature>